<evidence type="ECO:0000259" key="4">
    <source>
        <dbReference type="Pfam" id="PF04355"/>
    </source>
</evidence>
<gene>
    <name evidence="5" type="primary">bamE</name>
    <name evidence="5" type="ORF">ISN26_03570</name>
</gene>
<evidence type="ECO:0000256" key="2">
    <source>
        <dbReference type="ARBA" id="ARBA00023136"/>
    </source>
</evidence>
<name>A0A930UHT2_9GAMM</name>
<sequence length="103" mass="11678">MRLPAIPLALAALLALAACSLPPVTRNVVIEQGNPRLEEQIAKLDGLNMDEVRVLLGPPQSRWNIDHEVWVYFSSYRDQREERRFSAEVHFDGDGNVAYVFTN</sequence>
<dbReference type="PROSITE" id="PS51257">
    <property type="entry name" value="PROKAR_LIPOPROTEIN"/>
    <property type="match status" value="1"/>
</dbReference>
<keyword evidence="1 3" id="KW-0732">Signal</keyword>
<evidence type="ECO:0000313" key="6">
    <source>
        <dbReference type="Proteomes" id="UP000604381"/>
    </source>
</evidence>
<reference evidence="5" key="1">
    <citation type="submission" date="2020-10" db="EMBL/GenBank/DDBJ databases">
        <title>An improved Amphimedon queenslandica hologenome assembly reveals how three proteobacterial symbionts can extend the metabolic phenotypic of their marine sponge host.</title>
        <authorList>
            <person name="Degnan B."/>
            <person name="Degnan S."/>
            <person name="Xiang X."/>
        </authorList>
    </citation>
    <scope>NUCLEOTIDE SEQUENCE</scope>
    <source>
        <strain evidence="5">AqS2</strain>
    </source>
</reference>
<evidence type="ECO:0000313" key="5">
    <source>
        <dbReference type="EMBL" id="MBF2735152.1"/>
    </source>
</evidence>
<keyword evidence="2" id="KW-0472">Membrane</keyword>
<proteinExistence type="predicted"/>
<evidence type="ECO:0000256" key="3">
    <source>
        <dbReference type="SAM" id="SignalP"/>
    </source>
</evidence>
<dbReference type="Pfam" id="PF04355">
    <property type="entry name" value="BamE"/>
    <property type="match status" value="1"/>
</dbReference>
<dbReference type="AlphaFoldDB" id="A0A930UHT2"/>
<comment type="caution">
    <text evidence="5">The sequence shown here is derived from an EMBL/GenBank/DDBJ whole genome shotgun (WGS) entry which is preliminary data.</text>
</comment>
<dbReference type="InterPro" id="IPR037873">
    <property type="entry name" value="BamE-like"/>
</dbReference>
<feature type="signal peptide" evidence="3">
    <location>
        <begin position="1"/>
        <end position="17"/>
    </location>
</feature>
<dbReference type="Proteomes" id="UP000604381">
    <property type="component" value="Unassembled WGS sequence"/>
</dbReference>
<dbReference type="Gene3D" id="3.30.1450.10">
    <property type="match status" value="1"/>
</dbReference>
<dbReference type="EMBL" id="JADHEI010000033">
    <property type="protein sequence ID" value="MBF2735152.1"/>
    <property type="molecule type" value="Genomic_DNA"/>
</dbReference>
<accession>A0A930UHT2</accession>
<protein>
    <submittedName>
        <fullName evidence="5">Outer membrane protein assembly factor BamE</fullName>
    </submittedName>
</protein>
<feature type="chain" id="PRO_5038010019" evidence="3">
    <location>
        <begin position="18"/>
        <end position="103"/>
    </location>
</feature>
<dbReference type="InterPro" id="IPR007450">
    <property type="entry name" value="BamE_dom"/>
</dbReference>
<dbReference type="GO" id="GO:0019867">
    <property type="term" value="C:outer membrane"/>
    <property type="evidence" value="ECO:0007669"/>
    <property type="project" value="InterPro"/>
</dbReference>
<keyword evidence="6" id="KW-1185">Reference proteome</keyword>
<organism evidence="5 6">
    <name type="scientific">Candidatus Amphirhobacter heronislandensis</name>
    <dbReference type="NCBI Taxonomy" id="1732024"/>
    <lineage>
        <taxon>Bacteria</taxon>
        <taxon>Pseudomonadati</taxon>
        <taxon>Pseudomonadota</taxon>
        <taxon>Gammaproteobacteria</taxon>
        <taxon>Candidatus Tethybacterales</taxon>
        <taxon>Candidatus Tethybacteraceae</taxon>
        <taxon>Candidatus Amphirhobacter</taxon>
    </lineage>
</organism>
<feature type="domain" description="Outer membrane protein assembly factor BamE" evidence="4">
    <location>
        <begin position="38"/>
        <end position="98"/>
    </location>
</feature>
<evidence type="ECO:0000256" key="1">
    <source>
        <dbReference type="ARBA" id="ARBA00022729"/>
    </source>
</evidence>